<keyword evidence="1" id="KW-1133">Transmembrane helix</keyword>
<sequence length="190" mass="23270">MWFLFFFIVIPLVLFVGLYLFSVIVIFLINKILHKKYSQYLSLILPCLSSIFYFMLIMGGISLKSIDPQYYEFKRLCENAKNKKMVYDEELYRIYKTLDGQTSYPKTYYDEKMQQKYLMTDFRKKDDSQQQEISSRIIELQNILYYIHNDNPFLYYKQYYYRYYGIFLKGDEGAGWYIDFDRKRLECKGY</sequence>
<dbReference type="RefSeq" id="WP_115543967.1">
    <property type="nucleotide sequence ID" value="NZ_NXLQ01000092.1"/>
</dbReference>
<dbReference type="OrthoDB" id="5325618at2"/>
<reference evidence="2 3" key="1">
    <citation type="submission" date="2018-04" db="EMBL/GenBank/DDBJ databases">
        <title>Novel Campyloabacter and Helicobacter Species and Strains.</title>
        <authorList>
            <person name="Mannion A.J."/>
            <person name="Shen Z."/>
            <person name="Fox J.G."/>
        </authorList>
    </citation>
    <scope>NUCLEOTIDE SEQUENCE [LARGE SCALE GENOMIC DNA]</scope>
    <source>
        <strain evidence="2 3">MIT 17-337</strain>
    </source>
</reference>
<gene>
    <name evidence="2" type="ORF">CQA53_10935</name>
</gene>
<evidence type="ECO:0000313" key="2">
    <source>
        <dbReference type="EMBL" id="RDU60381.1"/>
    </source>
</evidence>
<organism evidence="2 3">
    <name type="scientific">Helicobacter didelphidarum</name>
    <dbReference type="NCBI Taxonomy" id="2040648"/>
    <lineage>
        <taxon>Bacteria</taxon>
        <taxon>Pseudomonadati</taxon>
        <taxon>Campylobacterota</taxon>
        <taxon>Epsilonproteobacteria</taxon>
        <taxon>Campylobacterales</taxon>
        <taxon>Helicobacteraceae</taxon>
        <taxon>Helicobacter</taxon>
    </lineage>
</organism>
<evidence type="ECO:0000256" key="1">
    <source>
        <dbReference type="SAM" id="Phobius"/>
    </source>
</evidence>
<comment type="caution">
    <text evidence="2">The sequence shown here is derived from an EMBL/GenBank/DDBJ whole genome shotgun (WGS) entry which is preliminary data.</text>
</comment>
<feature type="transmembrane region" description="Helical" evidence="1">
    <location>
        <begin position="41"/>
        <end position="63"/>
    </location>
</feature>
<feature type="transmembrane region" description="Helical" evidence="1">
    <location>
        <begin position="6"/>
        <end position="29"/>
    </location>
</feature>
<dbReference type="Proteomes" id="UP000256379">
    <property type="component" value="Unassembled WGS sequence"/>
</dbReference>
<keyword evidence="1" id="KW-0472">Membrane</keyword>
<keyword evidence="1" id="KW-0812">Transmembrane</keyword>
<keyword evidence="3" id="KW-1185">Reference proteome</keyword>
<name>A0A3D8I775_9HELI</name>
<proteinExistence type="predicted"/>
<dbReference type="EMBL" id="NXLQ01000092">
    <property type="protein sequence ID" value="RDU60381.1"/>
    <property type="molecule type" value="Genomic_DNA"/>
</dbReference>
<dbReference type="AlphaFoldDB" id="A0A3D8I775"/>
<protein>
    <submittedName>
        <fullName evidence="2">Uncharacterized protein</fullName>
    </submittedName>
</protein>
<accession>A0A3D8I775</accession>
<evidence type="ECO:0000313" key="3">
    <source>
        <dbReference type="Proteomes" id="UP000256379"/>
    </source>
</evidence>